<keyword evidence="13" id="KW-1185">Reference proteome</keyword>
<evidence type="ECO:0000256" key="3">
    <source>
        <dbReference type="ARBA" id="ARBA00023012"/>
    </source>
</evidence>
<evidence type="ECO:0000256" key="6">
    <source>
        <dbReference type="ARBA" id="ARBA00023163"/>
    </source>
</evidence>
<evidence type="ECO:0000256" key="4">
    <source>
        <dbReference type="ARBA" id="ARBA00023015"/>
    </source>
</evidence>
<comment type="caution">
    <text evidence="12">The sequence shown here is derived from an EMBL/GenBank/DDBJ whole genome shotgun (WGS) entry which is preliminary data.</text>
</comment>
<evidence type="ECO:0000256" key="7">
    <source>
        <dbReference type="ARBA" id="ARBA00024867"/>
    </source>
</evidence>
<evidence type="ECO:0000256" key="5">
    <source>
        <dbReference type="ARBA" id="ARBA00023125"/>
    </source>
</evidence>
<organism evidence="12 13">
    <name type="scientific">Clostridium aciditolerans</name>
    <dbReference type="NCBI Taxonomy" id="339861"/>
    <lineage>
        <taxon>Bacteria</taxon>
        <taxon>Bacillati</taxon>
        <taxon>Bacillota</taxon>
        <taxon>Clostridia</taxon>
        <taxon>Eubacteriales</taxon>
        <taxon>Clostridiaceae</taxon>
        <taxon>Clostridium</taxon>
    </lineage>
</organism>
<dbReference type="InterPro" id="IPR001867">
    <property type="entry name" value="OmpR/PhoB-type_DNA-bd"/>
</dbReference>
<dbReference type="InterPro" id="IPR039420">
    <property type="entry name" value="WalR-like"/>
</dbReference>
<dbReference type="SUPFAM" id="SSF52172">
    <property type="entry name" value="CheY-like"/>
    <property type="match status" value="1"/>
</dbReference>
<dbReference type="Proteomes" id="UP000622687">
    <property type="component" value="Unassembled WGS sequence"/>
</dbReference>
<dbReference type="InterPro" id="IPR001789">
    <property type="entry name" value="Sig_transdc_resp-reg_receiver"/>
</dbReference>
<dbReference type="SMART" id="SM00448">
    <property type="entry name" value="REC"/>
    <property type="match status" value="1"/>
</dbReference>
<dbReference type="Gene3D" id="1.10.10.10">
    <property type="entry name" value="Winged helix-like DNA-binding domain superfamily/Winged helix DNA-binding domain"/>
    <property type="match status" value="1"/>
</dbReference>
<dbReference type="RefSeq" id="WP_211141015.1">
    <property type="nucleotide sequence ID" value="NZ_JAEEGB010000003.1"/>
</dbReference>
<protein>
    <recommendedName>
        <fullName evidence="1">Stage 0 sporulation protein A homolog</fullName>
    </recommendedName>
</protein>
<evidence type="ECO:0000256" key="2">
    <source>
        <dbReference type="ARBA" id="ARBA00022553"/>
    </source>
</evidence>
<evidence type="ECO:0000313" key="13">
    <source>
        <dbReference type="Proteomes" id="UP000622687"/>
    </source>
</evidence>
<name>A0A934M1Y0_9CLOT</name>
<dbReference type="InterPro" id="IPR011006">
    <property type="entry name" value="CheY-like_superfamily"/>
</dbReference>
<dbReference type="AlphaFoldDB" id="A0A934M1Y0"/>
<accession>A0A934M1Y0</accession>
<keyword evidence="6" id="KW-0804">Transcription</keyword>
<feature type="domain" description="Response regulatory" evidence="10">
    <location>
        <begin position="2"/>
        <end position="115"/>
    </location>
</feature>
<dbReference type="GO" id="GO:0000976">
    <property type="term" value="F:transcription cis-regulatory region binding"/>
    <property type="evidence" value="ECO:0007669"/>
    <property type="project" value="TreeGrafter"/>
</dbReference>
<dbReference type="GO" id="GO:0005829">
    <property type="term" value="C:cytosol"/>
    <property type="evidence" value="ECO:0007669"/>
    <property type="project" value="TreeGrafter"/>
</dbReference>
<dbReference type="GO" id="GO:0006355">
    <property type="term" value="P:regulation of DNA-templated transcription"/>
    <property type="evidence" value="ECO:0007669"/>
    <property type="project" value="InterPro"/>
</dbReference>
<dbReference type="SMART" id="SM00862">
    <property type="entry name" value="Trans_reg_C"/>
    <property type="match status" value="1"/>
</dbReference>
<dbReference type="GO" id="GO:0000156">
    <property type="term" value="F:phosphorelay response regulator activity"/>
    <property type="evidence" value="ECO:0007669"/>
    <property type="project" value="TreeGrafter"/>
</dbReference>
<dbReference type="Gene3D" id="3.40.50.2300">
    <property type="match status" value="1"/>
</dbReference>
<dbReference type="Pfam" id="PF00072">
    <property type="entry name" value="Response_reg"/>
    <property type="match status" value="1"/>
</dbReference>
<dbReference type="PROSITE" id="PS50110">
    <property type="entry name" value="RESPONSE_REGULATORY"/>
    <property type="match status" value="1"/>
</dbReference>
<feature type="modified residue" description="4-aspartylphosphate" evidence="8">
    <location>
        <position position="50"/>
    </location>
</feature>
<sequence length="228" mass="26557">MKLLIIEDDELILQSIKNSLESNYQVDASYNGEEGLYMARQNIYDAIILDIMIPLLDGYEVLKILRKENIDTPVLVLTAKDSLEDKIKGLKIGADDYIVKPFHIQELKARIEALLRRSGSMAAENILKYKEIELNIKNRELSIKGEKINLQVKLFDLLEYLINNKETILTKEQIFDRVWGFESDTTINIVEVYMHKLRKILSNYNYDKCIKTIRGIGYMLKTYEDENV</sequence>
<dbReference type="InterPro" id="IPR036388">
    <property type="entry name" value="WH-like_DNA-bd_sf"/>
</dbReference>
<evidence type="ECO:0000256" key="1">
    <source>
        <dbReference type="ARBA" id="ARBA00018672"/>
    </source>
</evidence>
<evidence type="ECO:0000313" key="12">
    <source>
        <dbReference type="EMBL" id="MBI6871572.1"/>
    </source>
</evidence>
<dbReference type="Pfam" id="PF00486">
    <property type="entry name" value="Trans_reg_C"/>
    <property type="match status" value="1"/>
</dbReference>
<dbReference type="PROSITE" id="PS51755">
    <property type="entry name" value="OMPR_PHOB"/>
    <property type="match status" value="1"/>
</dbReference>
<evidence type="ECO:0000259" key="11">
    <source>
        <dbReference type="PROSITE" id="PS51755"/>
    </source>
</evidence>
<evidence type="ECO:0000259" key="10">
    <source>
        <dbReference type="PROSITE" id="PS50110"/>
    </source>
</evidence>
<keyword evidence="3" id="KW-0902">Two-component regulatory system</keyword>
<keyword evidence="4" id="KW-0805">Transcription regulation</keyword>
<evidence type="ECO:0000256" key="8">
    <source>
        <dbReference type="PROSITE-ProRule" id="PRU00169"/>
    </source>
</evidence>
<dbReference type="SUPFAM" id="SSF46894">
    <property type="entry name" value="C-terminal effector domain of the bipartite response regulators"/>
    <property type="match status" value="1"/>
</dbReference>
<gene>
    <name evidence="12" type="ORF">I6U51_02480</name>
</gene>
<dbReference type="Gene3D" id="6.10.250.690">
    <property type="match status" value="1"/>
</dbReference>
<keyword evidence="2 8" id="KW-0597">Phosphoprotein</keyword>
<dbReference type="EMBL" id="JAEEGB010000003">
    <property type="protein sequence ID" value="MBI6871572.1"/>
    <property type="molecule type" value="Genomic_DNA"/>
</dbReference>
<feature type="DNA-binding region" description="OmpR/PhoB-type" evidence="9">
    <location>
        <begin position="124"/>
        <end position="222"/>
    </location>
</feature>
<dbReference type="GO" id="GO:0032993">
    <property type="term" value="C:protein-DNA complex"/>
    <property type="evidence" value="ECO:0007669"/>
    <property type="project" value="TreeGrafter"/>
</dbReference>
<evidence type="ECO:0000256" key="9">
    <source>
        <dbReference type="PROSITE-ProRule" id="PRU01091"/>
    </source>
</evidence>
<dbReference type="CDD" id="cd00383">
    <property type="entry name" value="trans_reg_C"/>
    <property type="match status" value="1"/>
</dbReference>
<comment type="function">
    <text evidence="7">May play the central regulatory role in sporulation. It may be an element of the effector pathway responsible for the activation of sporulation genes in response to nutritional stress. Spo0A may act in concert with spo0H (a sigma factor) to control the expression of some genes that are critical to the sporulation process.</text>
</comment>
<proteinExistence type="predicted"/>
<feature type="domain" description="OmpR/PhoB-type" evidence="11">
    <location>
        <begin position="124"/>
        <end position="222"/>
    </location>
</feature>
<dbReference type="PANTHER" id="PTHR48111:SF22">
    <property type="entry name" value="REGULATOR OF RPOS"/>
    <property type="match status" value="1"/>
</dbReference>
<dbReference type="PANTHER" id="PTHR48111">
    <property type="entry name" value="REGULATOR OF RPOS"/>
    <property type="match status" value="1"/>
</dbReference>
<keyword evidence="5 9" id="KW-0238">DNA-binding</keyword>
<dbReference type="InterPro" id="IPR016032">
    <property type="entry name" value="Sig_transdc_resp-reg_C-effctor"/>
</dbReference>
<reference evidence="12" key="1">
    <citation type="submission" date="2020-12" db="EMBL/GenBank/DDBJ databases">
        <title>Clostridium thailandense sp. nov., a novel acetogenic bacterium isolated from peat land soil in Thailand.</title>
        <authorList>
            <person name="Chaikitkaew S."/>
            <person name="Birkeland N.K."/>
        </authorList>
    </citation>
    <scope>NUCLEOTIDE SEQUENCE</scope>
    <source>
        <strain evidence="12">DSM 17425</strain>
    </source>
</reference>